<dbReference type="EMBL" id="DVLF01000167">
    <property type="protein sequence ID" value="HIT50419.1"/>
    <property type="molecule type" value="Genomic_DNA"/>
</dbReference>
<evidence type="ECO:0000313" key="2">
    <source>
        <dbReference type="EMBL" id="HIT50419.1"/>
    </source>
</evidence>
<protein>
    <submittedName>
        <fullName evidence="2">Helix-turn-helix transcriptional regulator</fullName>
    </submittedName>
</protein>
<dbReference type="Proteomes" id="UP000886758">
    <property type="component" value="Unassembled WGS sequence"/>
</dbReference>
<gene>
    <name evidence="2" type="ORF">IAD46_05270</name>
</gene>
<dbReference type="Pfam" id="PF01381">
    <property type="entry name" value="HTH_3"/>
    <property type="match status" value="1"/>
</dbReference>
<dbReference type="Gene3D" id="1.10.260.40">
    <property type="entry name" value="lambda repressor-like DNA-binding domains"/>
    <property type="match status" value="1"/>
</dbReference>
<sequence length="63" mass="7319">MTPAEKLVRIRAELNLSQEALARELGVSFATINRWERGHTNPSARYIYIIDRYGKEKNITLDE</sequence>
<dbReference type="PROSITE" id="PS50943">
    <property type="entry name" value="HTH_CROC1"/>
    <property type="match status" value="1"/>
</dbReference>
<dbReference type="SUPFAM" id="SSF47413">
    <property type="entry name" value="lambda repressor-like DNA-binding domains"/>
    <property type="match status" value="1"/>
</dbReference>
<dbReference type="AlphaFoldDB" id="A0A9D1KKJ8"/>
<dbReference type="InterPro" id="IPR001387">
    <property type="entry name" value="Cro/C1-type_HTH"/>
</dbReference>
<evidence type="ECO:0000313" key="3">
    <source>
        <dbReference type="Proteomes" id="UP000886758"/>
    </source>
</evidence>
<organism evidence="2 3">
    <name type="scientific">Candidatus Pelethenecus faecipullorum</name>
    <dbReference type="NCBI Taxonomy" id="2840900"/>
    <lineage>
        <taxon>Bacteria</taxon>
        <taxon>Bacillati</taxon>
        <taxon>Mycoplasmatota</taxon>
        <taxon>Mollicutes</taxon>
        <taxon>Candidatus Pelethenecus</taxon>
    </lineage>
</organism>
<name>A0A9D1KKJ8_9MOLU</name>
<dbReference type="InterPro" id="IPR010982">
    <property type="entry name" value="Lambda_DNA-bd_dom_sf"/>
</dbReference>
<dbReference type="GO" id="GO:0003677">
    <property type="term" value="F:DNA binding"/>
    <property type="evidence" value="ECO:0007669"/>
    <property type="project" value="InterPro"/>
</dbReference>
<reference evidence="2" key="1">
    <citation type="submission" date="2020-10" db="EMBL/GenBank/DDBJ databases">
        <authorList>
            <person name="Gilroy R."/>
        </authorList>
    </citation>
    <scope>NUCLEOTIDE SEQUENCE</scope>
    <source>
        <strain evidence="2">ChiW17-6978</strain>
    </source>
</reference>
<dbReference type="SMART" id="SM00530">
    <property type="entry name" value="HTH_XRE"/>
    <property type="match status" value="1"/>
</dbReference>
<accession>A0A9D1KKJ8</accession>
<proteinExistence type="predicted"/>
<reference evidence="2" key="2">
    <citation type="journal article" date="2021" name="PeerJ">
        <title>Extensive microbial diversity within the chicken gut microbiome revealed by metagenomics and culture.</title>
        <authorList>
            <person name="Gilroy R."/>
            <person name="Ravi A."/>
            <person name="Getino M."/>
            <person name="Pursley I."/>
            <person name="Horton D.L."/>
            <person name="Alikhan N.F."/>
            <person name="Baker D."/>
            <person name="Gharbi K."/>
            <person name="Hall N."/>
            <person name="Watson M."/>
            <person name="Adriaenssens E.M."/>
            <person name="Foster-Nyarko E."/>
            <person name="Jarju S."/>
            <person name="Secka A."/>
            <person name="Antonio M."/>
            <person name="Oren A."/>
            <person name="Chaudhuri R.R."/>
            <person name="La Ragione R."/>
            <person name="Hildebrand F."/>
            <person name="Pallen M.J."/>
        </authorList>
    </citation>
    <scope>NUCLEOTIDE SEQUENCE</scope>
    <source>
        <strain evidence="2">ChiW17-6978</strain>
    </source>
</reference>
<feature type="domain" description="HTH cro/C1-type" evidence="1">
    <location>
        <begin position="7"/>
        <end position="50"/>
    </location>
</feature>
<comment type="caution">
    <text evidence="2">The sequence shown here is derived from an EMBL/GenBank/DDBJ whole genome shotgun (WGS) entry which is preliminary data.</text>
</comment>
<evidence type="ECO:0000259" key="1">
    <source>
        <dbReference type="PROSITE" id="PS50943"/>
    </source>
</evidence>
<dbReference type="CDD" id="cd00093">
    <property type="entry name" value="HTH_XRE"/>
    <property type="match status" value="1"/>
</dbReference>